<dbReference type="Gene3D" id="3.30.559.30">
    <property type="entry name" value="Nonribosomal peptide synthetase, condensation domain"/>
    <property type="match status" value="1"/>
</dbReference>
<dbReference type="GO" id="GO:0016746">
    <property type="term" value="F:acyltransferase activity"/>
    <property type="evidence" value="ECO:0007669"/>
    <property type="project" value="UniProtKB-KW"/>
</dbReference>
<comment type="caution">
    <text evidence="13">The sequence shown here is derived from an EMBL/GenBank/DDBJ whole genome shotgun (WGS) entry which is preliminary data.</text>
</comment>
<dbReference type="Gene3D" id="3.30.559.10">
    <property type="entry name" value="Chloramphenicol acetyltransferase-like domain"/>
    <property type="match status" value="1"/>
</dbReference>
<name>A0ABQ3JB83_9PSEU</name>
<evidence type="ECO:0000313" key="13">
    <source>
        <dbReference type="EMBL" id="GHF08200.1"/>
    </source>
</evidence>
<keyword evidence="14" id="KW-1185">Reference proteome</keyword>
<evidence type="ECO:0000313" key="14">
    <source>
        <dbReference type="Proteomes" id="UP000605897"/>
    </source>
</evidence>
<evidence type="ECO:0000259" key="12">
    <source>
        <dbReference type="Pfam" id="PF16911"/>
    </source>
</evidence>
<comment type="catalytic activity">
    <reaction evidence="1">
        <text>2 a mycocerosyl-[mycocerosic acid synthase] + a phthiocerol = a dimycocerosyl phthiocerol + 2 holo-[mycocerosic acid synthase].</text>
        <dbReference type="EC" id="2.3.1.282"/>
    </reaction>
</comment>
<evidence type="ECO:0000256" key="5">
    <source>
        <dbReference type="ARBA" id="ARBA00012866"/>
    </source>
</evidence>
<evidence type="ECO:0000256" key="2">
    <source>
        <dbReference type="ARBA" id="ARBA00000625"/>
    </source>
</evidence>
<sequence length="405" mass="45211">MQRELDDIEIGKLAYTPAYAVDYTGRVDHSALKQAFEVLCNRHPVLRARTIFEHGRWFLRATPDFRPSMTVLAGDDETLRRAVGEPCDAREEMAQLLLIEDGERGGAVALRANHATLDGRHLTTVFTELWQIYTQLVEGAPVAAEPGRLPDSNHAVMRDRFREMVDIPPAKPDSLGERPGYSIFQHVIELDERQSSDILRAARVRGLTVHAMLCGIIIETQLSTLVDVSEPVAFTCWSPVDLRNRVTPPVGVTDTTNFLAMHRADIAYSRSTSWHEIGQRLQKDLKAALIEKRLRLSDGALTLGSALESRPAEGERLDPHIGSASVSNYGVLPALPTPDDMRITKFHSIADRLGTPYPNFSAFTIDNSLSVINRYRSDYFTEDEVRLLVENTTARLQDGSRLLAS</sequence>
<dbReference type="InterPro" id="IPR031641">
    <property type="entry name" value="PapA_C"/>
</dbReference>
<evidence type="ECO:0000256" key="1">
    <source>
        <dbReference type="ARBA" id="ARBA00000026"/>
    </source>
</evidence>
<evidence type="ECO:0000256" key="4">
    <source>
        <dbReference type="ARBA" id="ARBA00006558"/>
    </source>
</evidence>
<protein>
    <recommendedName>
        <fullName evidence="6">Phthiocerol/phthiodiolone dimycocerosyl transferase</fullName>
        <ecNumber evidence="5">2.3.1.282</ecNumber>
    </recommendedName>
    <alternativeName>
        <fullName evidence="11">Acyltransferase PapA5</fullName>
    </alternativeName>
    <alternativeName>
        <fullName evidence="9">Phthiocerol/phthiodiolone O-acyltransferase</fullName>
    </alternativeName>
    <alternativeName>
        <fullName evidence="10">Polyketide synthase-associated protein A5</fullName>
    </alternativeName>
</protein>
<organism evidence="13 14">
    <name type="scientific">Amycolatopsis deserti</name>
    <dbReference type="NCBI Taxonomy" id="185696"/>
    <lineage>
        <taxon>Bacteria</taxon>
        <taxon>Bacillati</taxon>
        <taxon>Actinomycetota</taxon>
        <taxon>Actinomycetes</taxon>
        <taxon>Pseudonocardiales</taxon>
        <taxon>Pseudonocardiaceae</taxon>
        <taxon>Amycolatopsis</taxon>
    </lineage>
</organism>
<gene>
    <name evidence="13" type="ORF">GCM10017786_47450</name>
</gene>
<dbReference type="Proteomes" id="UP000605897">
    <property type="component" value="Unassembled WGS sequence"/>
</dbReference>
<evidence type="ECO:0000256" key="11">
    <source>
        <dbReference type="ARBA" id="ARBA00033407"/>
    </source>
</evidence>
<evidence type="ECO:0000256" key="3">
    <source>
        <dbReference type="ARBA" id="ARBA00001907"/>
    </source>
</evidence>
<dbReference type="EC" id="2.3.1.282" evidence="5"/>
<comment type="catalytic activity">
    <reaction evidence="3">
        <text>2 a mycocerosyl-[mycocerosic acid synthase] + a phthiodiolone = a dimycocerosyl phthiodiolone + 2 holo-[mycocerosic acid synthase].</text>
        <dbReference type="EC" id="2.3.1.282"/>
    </reaction>
</comment>
<evidence type="ECO:0000256" key="7">
    <source>
        <dbReference type="ARBA" id="ARBA00022679"/>
    </source>
</evidence>
<evidence type="ECO:0000256" key="8">
    <source>
        <dbReference type="ARBA" id="ARBA00023315"/>
    </source>
</evidence>
<keyword evidence="7" id="KW-0808">Transferase</keyword>
<dbReference type="Pfam" id="PF16911">
    <property type="entry name" value="PapA_C"/>
    <property type="match status" value="1"/>
</dbReference>
<evidence type="ECO:0000256" key="10">
    <source>
        <dbReference type="ARBA" id="ARBA00032317"/>
    </source>
</evidence>
<reference evidence="14" key="1">
    <citation type="journal article" date="2019" name="Int. J. Syst. Evol. Microbiol.">
        <title>The Global Catalogue of Microorganisms (GCM) 10K type strain sequencing project: providing services to taxonomists for standard genome sequencing and annotation.</title>
        <authorList>
            <consortium name="The Broad Institute Genomics Platform"/>
            <consortium name="The Broad Institute Genome Sequencing Center for Infectious Disease"/>
            <person name="Wu L."/>
            <person name="Ma J."/>
        </authorList>
    </citation>
    <scope>NUCLEOTIDE SEQUENCE [LARGE SCALE GENOMIC DNA]</scope>
    <source>
        <strain evidence="14">CGMCC 4.7677</strain>
    </source>
</reference>
<comment type="similarity">
    <text evidence="4">Belongs to the acyltransferase PapA5 family.</text>
</comment>
<dbReference type="RefSeq" id="WP_191246818.1">
    <property type="nucleotide sequence ID" value="NZ_BNAU01000005.1"/>
</dbReference>
<proteinExistence type="inferred from homology"/>
<evidence type="ECO:0000256" key="6">
    <source>
        <dbReference type="ARBA" id="ARBA00013449"/>
    </source>
</evidence>
<dbReference type="SUPFAM" id="SSF52777">
    <property type="entry name" value="CoA-dependent acyltransferases"/>
    <property type="match status" value="2"/>
</dbReference>
<keyword evidence="8 13" id="KW-0012">Acyltransferase</keyword>
<feature type="domain" description="Phthiocerol/phthiodiolone dimycocerosyl transferase C-terminal" evidence="12">
    <location>
        <begin position="187"/>
        <end position="350"/>
    </location>
</feature>
<dbReference type="EMBL" id="BNAU01000005">
    <property type="protein sequence ID" value="GHF08200.1"/>
    <property type="molecule type" value="Genomic_DNA"/>
</dbReference>
<comment type="catalytic activity">
    <reaction evidence="2">
        <text>2 a mycocerosyl-[mycocerosic acid synthase] + a phenolphthiocerol = a dimycocerosyl phenolphthiocerol + 2 holo-[mycocerosic acid synthase].</text>
        <dbReference type="EC" id="2.3.1.282"/>
    </reaction>
</comment>
<evidence type="ECO:0000256" key="9">
    <source>
        <dbReference type="ARBA" id="ARBA00030465"/>
    </source>
</evidence>
<dbReference type="InterPro" id="IPR023213">
    <property type="entry name" value="CAT-like_dom_sf"/>
</dbReference>
<accession>A0ABQ3JB83</accession>